<reference evidence="8" key="1">
    <citation type="submission" date="2025-08" db="UniProtKB">
        <authorList>
            <consortium name="RefSeq"/>
        </authorList>
    </citation>
    <scope>IDENTIFICATION</scope>
    <source>
        <tissue evidence="8">Testes</tissue>
    </source>
</reference>
<evidence type="ECO:0000313" key="8">
    <source>
        <dbReference type="RefSeq" id="XP_006824127.1"/>
    </source>
</evidence>
<organism evidence="7 8">
    <name type="scientific">Saccoglossus kowalevskii</name>
    <name type="common">Acorn worm</name>
    <dbReference type="NCBI Taxonomy" id="10224"/>
    <lineage>
        <taxon>Eukaryota</taxon>
        <taxon>Metazoa</taxon>
        <taxon>Hemichordata</taxon>
        <taxon>Enteropneusta</taxon>
        <taxon>Harrimaniidae</taxon>
        <taxon>Saccoglossus</taxon>
    </lineage>
</organism>
<feature type="transmembrane region" description="Helical" evidence="5">
    <location>
        <begin position="506"/>
        <end position="526"/>
    </location>
</feature>
<evidence type="ECO:0000256" key="4">
    <source>
        <dbReference type="ARBA" id="ARBA00023136"/>
    </source>
</evidence>
<protein>
    <submittedName>
        <fullName evidence="8">Organic cation transporter protein-like</fullName>
    </submittedName>
</protein>
<evidence type="ECO:0000256" key="5">
    <source>
        <dbReference type="SAM" id="Phobius"/>
    </source>
</evidence>
<keyword evidence="4 5" id="KW-0472">Membrane</keyword>
<dbReference type="InterPro" id="IPR036259">
    <property type="entry name" value="MFS_trans_sf"/>
</dbReference>
<dbReference type="RefSeq" id="XP_006824127.1">
    <property type="nucleotide sequence ID" value="XM_006824064.1"/>
</dbReference>
<comment type="subcellular location">
    <subcellularLocation>
        <location evidence="1">Membrane</location>
        <topology evidence="1">Multi-pass membrane protein</topology>
    </subcellularLocation>
</comment>
<feature type="transmembrane region" description="Helical" evidence="5">
    <location>
        <begin position="160"/>
        <end position="181"/>
    </location>
</feature>
<keyword evidence="2 5" id="KW-0812">Transmembrane</keyword>
<evidence type="ECO:0000256" key="2">
    <source>
        <dbReference type="ARBA" id="ARBA00022692"/>
    </source>
</evidence>
<proteinExistence type="predicted"/>
<evidence type="ECO:0000256" key="1">
    <source>
        <dbReference type="ARBA" id="ARBA00004141"/>
    </source>
</evidence>
<dbReference type="InterPro" id="IPR005828">
    <property type="entry name" value="MFS_sugar_transport-like"/>
</dbReference>
<sequence length="546" mass="61888">MVLTFQTTSEKTLLTTEWKTSRRNYDDILEYIGEFGPYQKRCYYLLCLVVILPASHAFAHVFLAAETDYWCYVPELDKYKDECCLNNSMMFCQDLVKNLSIPLEENSNTCGRHFVYSHCERYVNKTNTNTTMKCNHGWEYDRSQYKSTIFQEFNLVCGRYYMGALSSSAYSCGMLIGSIGFGSLSDKIGRLPTLMISATFMAVSGTACAFSPNIHTYSFLRMFIGASQMGIFITTFVLATELVGPSTRVFVSTGIQFYFAFGYMLLTILAYFIKYWWILQLCISLPAAIFLLYWWIIPESPRWLISVGKYEKAVEIIGKFVKVDEVTIPEMAEHTRYLKHKDVGRFLDLFRLPNMRKKCLTLCYLWFTSFLLYYGLSLNTSSLGGNDYVNAFMSAAVEIPSTVLSLFLPETRLGRRWSLSSTLLLAGVALILTLFTPACKFQWIGTSLTIVGKFAASTACNIVYIFSAEIFPTPVRTIGIGISSMSARIACILVPQMILIKIVWEPLPIILFSASSISAGFLSLLLPETRHHKLPQTLEEGEIFGK</sequence>
<dbReference type="SUPFAM" id="SSF103473">
    <property type="entry name" value="MFS general substrate transporter"/>
    <property type="match status" value="1"/>
</dbReference>
<feature type="transmembrane region" description="Helical" evidence="5">
    <location>
        <begin position="388"/>
        <end position="408"/>
    </location>
</feature>
<dbReference type="InterPro" id="IPR020846">
    <property type="entry name" value="MFS_dom"/>
</dbReference>
<feature type="transmembrane region" description="Helical" evidence="5">
    <location>
        <begin position="193"/>
        <end position="212"/>
    </location>
</feature>
<feature type="transmembrane region" description="Helical" evidence="5">
    <location>
        <begin position="478"/>
        <end position="500"/>
    </location>
</feature>
<feature type="transmembrane region" description="Helical" evidence="5">
    <location>
        <begin position="218"/>
        <end position="238"/>
    </location>
</feature>
<feature type="domain" description="Major facilitator superfamily (MFS) profile" evidence="6">
    <location>
        <begin position="113"/>
        <end position="530"/>
    </location>
</feature>
<feature type="transmembrane region" description="Helical" evidence="5">
    <location>
        <begin position="441"/>
        <end position="466"/>
    </location>
</feature>
<evidence type="ECO:0000259" key="6">
    <source>
        <dbReference type="PROSITE" id="PS50850"/>
    </source>
</evidence>
<feature type="transmembrane region" description="Helical" evidence="5">
    <location>
        <begin position="417"/>
        <end position="435"/>
    </location>
</feature>
<evidence type="ECO:0000313" key="7">
    <source>
        <dbReference type="Proteomes" id="UP000694865"/>
    </source>
</evidence>
<dbReference type="Pfam" id="PF00083">
    <property type="entry name" value="Sugar_tr"/>
    <property type="match status" value="1"/>
</dbReference>
<dbReference type="PANTHER" id="PTHR24064">
    <property type="entry name" value="SOLUTE CARRIER FAMILY 22 MEMBER"/>
    <property type="match status" value="1"/>
</dbReference>
<gene>
    <name evidence="8" type="primary">LOC100378989</name>
</gene>
<feature type="transmembrane region" description="Helical" evidence="5">
    <location>
        <begin position="250"/>
        <end position="271"/>
    </location>
</feature>
<evidence type="ECO:0000256" key="3">
    <source>
        <dbReference type="ARBA" id="ARBA00022989"/>
    </source>
</evidence>
<keyword evidence="3 5" id="KW-1133">Transmembrane helix</keyword>
<dbReference type="Proteomes" id="UP000694865">
    <property type="component" value="Unplaced"/>
</dbReference>
<feature type="transmembrane region" description="Helical" evidence="5">
    <location>
        <begin position="43"/>
        <end position="65"/>
    </location>
</feature>
<name>A0ABM0MVT6_SACKO</name>
<keyword evidence="7" id="KW-1185">Reference proteome</keyword>
<dbReference type="PROSITE" id="PS50850">
    <property type="entry name" value="MFS"/>
    <property type="match status" value="1"/>
</dbReference>
<dbReference type="GeneID" id="100378989"/>
<feature type="transmembrane region" description="Helical" evidence="5">
    <location>
        <begin position="277"/>
        <end position="296"/>
    </location>
</feature>
<accession>A0ABM0MVT6</accession>
<dbReference type="Gene3D" id="1.20.1250.20">
    <property type="entry name" value="MFS general substrate transporter like domains"/>
    <property type="match status" value="1"/>
</dbReference>
<dbReference type="CDD" id="cd17317">
    <property type="entry name" value="MFS_SLC22"/>
    <property type="match status" value="1"/>
</dbReference>
<feature type="transmembrane region" description="Helical" evidence="5">
    <location>
        <begin position="359"/>
        <end position="376"/>
    </location>
</feature>